<sequence length="114" mass="12346">MTKFLENSGAVKMTSIKVPCTCTEEFELGVNSFIDAIGQMTNFMALAASKENQSADQSIGYSVLCFMQSAMILPEWGKAVANMTGTCENCAEEFALQVAKRFPVSNIEEIPDGS</sequence>
<reference evidence="1" key="1">
    <citation type="journal article" date="2015" name="Nature">
        <title>Complex archaea that bridge the gap between prokaryotes and eukaryotes.</title>
        <authorList>
            <person name="Spang A."/>
            <person name="Saw J.H."/>
            <person name="Jorgensen S.L."/>
            <person name="Zaremba-Niedzwiedzka K."/>
            <person name="Martijn J."/>
            <person name="Lind A.E."/>
            <person name="van Eijk R."/>
            <person name="Schleper C."/>
            <person name="Guy L."/>
            <person name="Ettema T.J."/>
        </authorList>
    </citation>
    <scope>NUCLEOTIDE SEQUENCE</scope>
</reference>
<accession>A0A0F9L8H0</accession>
<gene>
    <name evidence="1" type="ORF">LCGC14_1306010</name>
</gene>
<comment type="caution">
    <text evidence="1">The sequence shown here is derived from an EMBL/GenBank/DDBJ whole genome shotgun (WGS) entry which is preliminary data.</text>
</comment>
<organism evidence="1">
    <name type="scientific">marine sediment metagenome</name>
    <dbReference type="NCBI Taxonomy" id="412755"/>
    <lineage>
        <taxon>unclassified sequences</taxon>
        <taxon>metagenomes</taxon>
        <taxon>ecological metagenomes</taxon>
    </lineage>
</organism>
<dbReference type="EMBL" id="LAZR01007667">
    <property type="protein sequence ID" value="KKM83756.1"/>
    <property type="molecule type" value="Genomic_DNA"/>
</dbReference>
<evidence type="ECO:0000313" key="1">
    <source>
        <dbReference type="EMBL" id="KKM83756.1"/>
    </source>
</evidence>
<proteinExistence type="predicted"/>
<name>A0A0F9L8H0_9ZZZZ</name>
<protein>
    <submittedName>
        <fullName evidence="1">Uncharacterized protein</fullName>
    </submittedName>
</protein>
<dbReference type="AlphaFoldDB" id="A0A0F9L8H0"/>